<protein>
    <submittedName>
        <fullName evidence="1">Uncharacterized protein</fullName>
    </submittedName>
</protein>
<reference evidence="1" key="1">
    <citation type="submission" date="2023-10" db="EMBL/GenBank/DDBJ databases">
        <authorList>
            <person name="Rodriguez Cubillos JULIANA M."/>
            <person name="De Vega J."/>
        </authorList>
    </citation>
    <scope>NUCLEOTIDE SEQUENCE</scope>
</reference>
<dbReference type="Proteomes" id="UP001177021">
    <property type="component" value="Unassembled WGS sequence"/>
</dbReference>
<dbReference type="EMBL" id="CASHSV030000206">
    <property type="protein sequence ID" value="CAJ2652162.1"/>
    <property type="molecule type" value="Genomic_DNA"/>
</dbReference>
<keyword evidence="2" id="KW-1185">Reference proteome</keyword>
<organism evidence="1 2">
    <name type="scientific">Trifolium pratense</name>
    <name type="common">Red clover</name>
    <dbReference type="NCBI Taxonomy" id="57577"/>
    <lineage>
        <taxon>Eukaryota</taxon>
        <taxon>Viridiplantae</taxon>
        <taxon>Streptophyta</taxon>
        <taxon>Embryophyta</taxon>
        <taxon>Tracheophyta</taxon>
        <taxon>Spermatophyta</taxon>
        <taxon>Magnoliopsida</taxon>
        <taxon>eudicotyledons</taxon>
        <taxon>Gunneridae</taxon>
        <taxon>Pentapetalae</taxon>
        <taxon>rosids</taxon>
        <taxon>fabids</taxon>
        <taxon>Fabales</taxon>
        <taxon>Fabaceae</taxon>
        <taxon>Papilionoideae</taxon>
        <taxon>50 kb inversion clade</taxon>
        <taxon>NPAAA clade</taxon>
        <taxon>Hologalegina</taxon>
        <taxon>IRL clade</taxon>
        <taxon>Trifolieae</taxon>
        <taxon>Trifolium</taxon>
    </lineage>
</organism>
<comment type="caution">
    <text evidence="1">The sequence shown here is derived from an EMBL/GenBank/DDBJ whole genome shotgun (WGS) entry which is preliminary data.</text>
</comment>
<evidence type="ECO:0000313" key="1">
    <source>
        <dbReference type="EMBL" id="CAJ2652162.1"/>
    </source>
</evidence>
<name>A0ACB0K4D5_TRIPR</name>
<accession>A0ACB0K4D5</accession>
<evidence type="ECO:0000313" key="2">
    <source>
        <dbReference type="Proteomes" id="UP001177021"/>
    </source>
</evidence>
<proteinExistence type="predicted"/>
<gene>
    <name evidence="1" type="ORF">MILVUS5_LOCUS19690</name>
</gene>
<sequence length="147" mass="15730">MQSGGADSGGHGRNLAGQAAPTLSAAASPFSSSSAASHMGLDSLQQQQMIGSSRQSFQQQLLRKPEGSEAVLLMPYQAGLQGLFGNNNYSSPTAVELPQQSRKFSDLAQHRPNQGQGIEKQMLNPVQQAYYQYTLQSSQQKSALAMQ</sequence>